<organism evidence="3 4">
    <name type="scientific">Dreissena polymorpha</name>
    <name type="common">Zebra mussel</name>
    <name type="synonym">Mytilus polymorpha</name>
    <dbReference type="NCBI Taxonomy" id="45954"/>
    <lineage>
        <taxon>Eukaryota</taxon>
        <taxon>Metazoa</taxon>
        <taxon>Spiralia</taxon>
        <taxon>Lophotrochozoa</taxon>
        <taxon>Mollusca</taxon>
        <taxon>Bivalvia</taxon>
        <taxon>Autobranchia</taxon>
        <taxon>Heteroconchia</taxon>
        <taxon>Euheterodonta</taxon>
        <taxon>Imparidentia</taxon>
        <taxon>Neoheterodontei</taxon>
        <taxon>Myida</taxon>
        <taxon>Dreissenoidea</taxon>
        <taxon>Dreissenidae</taxon>
        <taxon>Dreissena</taxon>
    </lineage>
</organism>
<evidence type="ECO:0000256" key="2">
    <source>
        <dbReference type="SAM" id="MobiDB-lite"/>
    </source>
</evidence>
<dbReference type="Proteomes" id="UP000828390">
    <property type="component" value="Unassembled WGS sequence"/>
</dbReference>
<feature type="region of interest" description="Disordered" evidence="2">
    <location>
        <begin position="41"/>
        <end position="71"/>
    </location>
</feature>
<reference evidence="3" key="1">
    <citation type="journal article" date="2019" name="bioRxiv">
        <title>The Genome of the Zebra Mussel, Dreissena polymorpha: A Resource for Invasive Species Research.</title>
        <authorList>
            <person name="McCartney M.A."/>
            <person name="Auch B."/>
            <person name="Kono T."/>
            <person name="Mallez S."/>
            <person name="Zhang Y."/>
            <person name="Obille A."/>
            <person name="Becker A."/>
            <person name="Abrahante J.E."/>
            <person name="Garbe J."/>
            <person name="Badalamenti J.P."/>
            <person name="Herman A."/>
            <person name="Mangelson H."/>
            <person name="Liachko I."/>
            <person name="Sullivan S."/>
            <person name="Sone E.D."/>
            <person name="Koren S."/>
            <person name="Silverstein K.A.T."/>
            <person name="Beckman K.B."/>
            <person name="Gohl D.M."/>
        </authorList>
    </citation>
    <scope>NUCLEOTIDE SEQUENCE</scope>
    <source>
        <strain evidence="3">Duluth1</strain>
        <tissue evidence="3">Whole animal</tissue>
    </source>
</reference>
<evidence type="ECO:0000313" key="4">
    <source>
        <dbReference type="Proteomes" id="UP000828390"/>
    </source>
</evidence>
<reference evidence="3" key="2">
    <citation type="submission" date="2020-11" db="EMBL/GenBank/DDBJ databases">
        <authorList>
            <person name="McCartney M.A."/>
            <person name="Auch B."/>
            <person name="Kono T."/>
            <person name="Mallez S."/>
            <person name="Becker A."/>
            <person name="Gohl D.M."/>
            <person name="Silverstein K.A.T."/>
            <person name="Koren S."/>
            <person name="Bechman K.B."/>
            <person name="Herman A."/>
            <person name="Abrahante J.E."/>
            <person name="Garbe J."/>
        </authorList>
    </citation>
    <scope>NUCLEOTIDE SEQUENCE</scope>
    <source>
        <strain evidence="3">Duluth1</strain>
        <tissue evidence="3">Whole animal</tissue>
    </source>
</reference>
<gene>
    <name evidence="3" type="ORF">DPMN_042207</name>
</gene>
<name>A0A9D4D055_DREPO</name>
<feature type="coiled-coil region" evidence="1">
    <location>
        <begin position="82"/>
        <end position="126"/>
    </location>
</feature>
<sequence length="324" mass="35635">MTDKIPAMSDIDTDISGFMPTTSSKQQVTPAHNAIVITSLHQDGSLPPSTPDPPSGWKSVLNTGDEPTPVQSCEKCLRSDEIRVNEARLSKWETELKSKQKKLDAIQKDNCKLEALVKKLENKNNEMNPTIKTLNTRIFMLEKEIHPCTPQTSENHPVTSETATPSLTCTINLDQLGGVSSKFVTSCQTLHDKITDIVFSKIQKKVDFVASVFKNNSQTISRDDSCTSRTIFAYTQVPGTATSDAGLLTGDSLFHVTPPISTNLIPQQTPKWPPPLHMPPPGYPVSGSIPVYPHTKVQTQLATNVLVLYGLITVTMRPLEAFIR</sequence>
<proteinExistence type="predicted"/>
<feature type="region of interest" description="Disordered" evidence="2">
    <location>
        <begin position="1"/>
        <end position="28"/>
    </location>
</feature>
<accession>A0A9D4D055</accession>
<feature type="compositionally biased region" description="Polar residues" evidence="2">
    <location>
        <begin position="19"/>
        <end position="28"/>
    </location>
</feature>
<keyword evidence="1" id="KW-0175">Coiled coil</keyword>
<evidence type="ECO:0000313" key="3">
    <source>
        <dbReference type="EMBL" id="KAH3735672.1"/>
    </source>
</evidence>
<dbReference type="AlphaFoldDB" id="A0A9D4D055"/>
<protein>
    <submittedName>
        <fullName evidence="3">Uncharacterized protein</fullName>
    </submittedName>
</protein>
<comment type="caution">
    <text evidence="3">The sequence shown here is derived from an EMBL/GenBank/DDBJ whole genome shotgun (WGS) entry which is preliminary data.</text>
</comment>
<evidence type="ECO:0000256" key="1">
    <source>
        <dbReference type="SAM" id="Coils"/>
    </source>
</evidence>
<keyword evidence="4" id="KW-1185">Reference proteome</keyword>
<dbReference type="EMBL" id="JAIWYP010000011">
    <property type="protein sequence ID" value="KAH3735672.1"/>
    <property type="molecule type" value="Genomic_DNA"/>
</dbReference>